<gene>
    <name evidence="1" type="ORF">P7U51_000637</name>
</gene>
<name>A0AAN4EWQ1_CITFR</name>
<protein>
    <submittedName>
        <fullName evidence="1">Uncharacterized protein</fullName>
    </submittedName>
</protein>
<sequence>MISLASPDVLYPLVRESISGALDFMIRRAIVETAIEFCRGSRLVQDTVGPVSVAAGDSVLLVPADQPYQGRQLIRVFGEQMQPGTDGPQLQAGVDYQQLSGNELRVNRAYAEFNAIFVIEPRQTAITIPQILIDDYPLALACGTVARMAEMPGKAWSNPQLAAEMKPYFVDGYRAAFRWRIENTAFNTFQNPVVKQEFF</sequence>
<dbReference type="Proteomes" id="UP001169574">
    <property type="component" value="Unassembled WGS sequence"/>
</dbReference>
<dbReference type="AlphaFoldDB" id="A0AAN4EWQ1"/>
<evidence type="ECO:0000313" key="1">
    <source>
        <dbReference type="EMBL" id="EMM7456185.1"/>
    </source>
</evidence>
<accession>A0AAN4EWQ1</accession>
<proteinExistence type="predicted"/>
<reference evidence="1" key="1">
    <citation type="submission" date="2024-02" db="EMBL/GenBank/DDBJ databases">
        <authorList>
            <consortium name="Clinical and Environmental Microbiology Branch: Whole genome sequencing antimicrobial resistance pathogens in the healthcare setting"/>
        </authorList>
    </citation>
    <scope>NUCLEOTIDE SEQUENCE</scope>
    <source>
        <strain evidence="1">Whole organism</strain>
    </source>
</reference>
<dbReference type="EMBL" id="ABLGCN030000001">
    <property type="protein sequence ID" value="EMM7456185.1"/>
    <property type="molecule type" value="Genomic_DNA"/>
</dbReference>
<organism evidence="1 2">
    <name type="scientific">Citrobacter freundii</name>
    <dbReference type="NCBI Taxonomy" id="546"/>
    <lineage>
        <taxon>Bacteria</taxon>
        <taxon>Pseudomonadati</taxon>
        <taxon>Pseudomonadota</taxon>
        <taxon>Gammaproteobacteria</taxon>
        <taxon>Enterobacterales</taxon>
        <taxon>Enterobacteriaceae</taxon>
        <taxon>Citrobacter</taxon>
        <taxon>Citrobacter freundii complex</taxon>
    </lineage>
</organism>
<comment type="caution">
    <text evidence="1">The sequence shown here is derived from an EMBL/GenBank/DDBJ whole genome shotgun (WGS) entry which is preliminary data.</text>
</comment>
<evidence type="ECO:0000313" key="2">
    <source>
        <dbReference type="Proteomes" id="UP001169574"/>
    </source>
</evidence>